<dbReference type="Pfam" id="PF05577">
    <property type="entry name" value="Peptidase_S28"/>
    <property type="match status" value="1"/>
</dbReference>
<dbReference type="Gene3D" id="1.20.120.980">
    <property type="entry name" value="Serine carboxypeptidase S28, SKS domain"/>
    <property type="match status" value="1"/>
</dbReference>
<comment type="caution">
    <text evidence="6">The sequence shown here is derived from an EMBL/GenBank/DDBJ whole genome shotgun (WGS) entry which is preliminary data.</text>
</comment>
<dbReference type="GO" id="GO:0070008">
    <property type="term" value="F:serine-type exopeptidase activity"/>
    <property type="evidence" value="ECO:0007669"/>
    <property type="project" value="InterPro"/>
</dbReference>
<dbReference type="Proteomes" id="UP001295684">
    <property type="component" value="Unassembled WGS sequence"/>
</dbReference>
<keyword evidence="4" id="KW-0378">Hydrolase</keyword>
<dbReference type="GO" id="GO:0006508">
    <property type="term" value="P:proteolysis"/>
    <property type="evidence" value="ECO:0007669"/>
    <property type="project" value="UniProtKB-KW"/>
</dbReference>
<evidence type="ECO:0000256" key="4">
    <source>
        <dbReference type="ARBA" id="ARBA00022801"/>
    </source>
</evidence>
<evidence type="ECO:0000256" key="3">
    <source>
        <dbReference type="ARBA" id="ARBA00022729"/>
    </source>
</evidence>
<keyword evidence="7" id="KW-1185">Reference proteome</keyword>
<dbReference type="InterPro" id="IPR042269">
    <property type="entry name" value="Ser_carbopepase_S28_SKS"/>
</dbReference>
<dbReference type="Gene3D" id="3.40.50.1820">
    <property type="entry name" value="alpha/beta hydrolase"/>
    <property type="match status" value="1"/>
</dbReference>
<gene>
    <name evidence="6" type="ORF">ECRASSUSDP1_LOCUS8756</name>
</gene>
<evidence type="ECO:0000256" key="2">
    <source>
        <dbReference type="ARBA" id="ARBA00022670"/>
    </source>
</evidence>
<accession>A0AAD1ULQ1</accession>
<keyword evidence="5" id="KW-0325">Glycoprotein</keyword>
<evidence type="ECO:0000256" key="5">
    <source>
        <dbReference type="ARBA" id="ARBA00023180"/>
    </source>
</evidence>
<dbReference type="InterPro" id="IPR029058">
    <property type="entry name" value="AB_hydrolase_fold"/>
</dbReference>
<evidence type="ECO:0000313" key="6">
    <source>
        <dbReference type="EMBL" id="CAI2367470.1"/>
    </source>
</evidence>
<dbReference type="PANTHER" id="PTHR11010:SF11">
    <property type="entry name" value="THYMUS-SPECIFIC SERINE PROTEASE"/>
    <property type="match status" value="1"/>
</dbReference>
<evidence type="ECO:0000313" key="7">
    <source>
        <dbReference type="Proteomes" id="UP001295684"/>
    </source>
</evidence>
<comment type="similarity">
    <text evidence="1">Belongs to the peptidase S28 family.</text>
</comment>
<name>A0AAD1ULQ1_EUPCR</name>
<dbReference type="AlphaFoldDB" id="A0AAD1ULQ1"/>
<reference evidence="6" key="1">
    <citation type="submission" date="2023-07" db="EMBL/GenBank/DDBJ databases">
        <authorList>
            <consortium name="AG Swart"/>
            <person name="Singh M."/>
            <person name="Singh A."/>
            <person name="Seah K."/>
            <person name="Emmerich C."/>
        </authorList>
    </citation>
    <scope>NUCLEOTIDE SEQUENCE</scope>
    <source>
        <strain evidence="6">DP1</strain>
    </source>
</reference>
<dbReference type="GO" id="GO:0008239">
    <property type="term" value="F:dipeptidyl-peptidase activity"/>
    <property type="evidence" value="ECO:0007669"/>
    <property type="project" value="TreeGrafter"/>
</dbReference>
<dbReference type="SUPFAM" id="SSF53474">
    <property type="entry name" value="alpha/beta-Hydrolases"/>
    <property type="match status" value="1"/>
</dbReference>
<organism evidence="6 7">
    <name type="scientific">Euplotes crassus</name>
    <dbReference type="NCBI Taxonomy" id="5936"/>
    <lineage>
        <taxon>Eukaryota</taxon>
        <taxon>Sar</taxon>
        <taxon>Alveolata</taxon>
        <taxon>Ciliophora</taxon>
        <taxon>Intramacronucleata</taxon>
        <taxon>Spirotrichea</taxon>
        <taxon>Hypotrichia</taxon>
        <taxon>Euplotida</taxon>
        <taxon>Euplotidae</taxon>
        <taxon>Moneuplotes</taxon>
    </lineage>
</organism>
<evidence type="ECO:0000256" key="1">
    <source>
        <dbReference type="ARBA" id="ARBA00011079"/>
    </source>
</evidence>
<dbReference type="EMBL" id="CAMPGE010008578">
    <property type="protein sequence ID" value="CAI2367470.1"/>
    <property type="molecule type" value="Genomic_DNA"/>
</dbReference>
<proteinExistence type="inferred from homology"/>
<sequence>MTSEARMRDPFGPQEVSNDVDYLWFDQKVDHFDLQNHDTFKQRYWVNDQWWSAENGGGPLFLYLCGEWTCSNQPETGYIAHLAKEHGAMLVVHEHRYYGMSQPAEDWSTENLKFLNTDQALADIALFASTFAEELAEKHNIPAKRWLLFGGSYPGALVSWFRNKYPHIALGSWSSSGVVNAIEDFYQFDEVVHYALDKNGDQCAEAVEDLVQYTNDEFEAGRGDAIKAVWNAPDMRDDEFHWFYSDVIAETIQYGGRSELCQRVHDLNKDYEAINKMIYEWQVGARMGRDDYWSVSLQEEKIDFSKNGRQWTYQYCNQFGYLQTPAKNTEPLKNKGLDMNFWIDYCSRIFGRPTSPKSTHWNIRYGGANPAISKVIYMNGDEDPWKPSSILETKNPFIHTFPNLCDNCAHCVDLQKPVDTDDKEILKNRKKAEKIVTRWLKLEKKIESMDVPISDREAMTLKNIMK</sequence>
<dbReference type="InterPro" id="IPR008758">
    <property type="entry name" value="Peptidase_S28"/>
</dbReference>
<protein>
    <submittedName>
        <fullName evidence="6">Uncharacterized protein</fullName>
    </submittedName>
</protein>
<keyword evidence="3" id="KW-0732">Signal</keyword>
<dbReference type="PANTHER" id="PTHR11010">
    <property type="entry name" value="PROTEASE S28 PRO-X CARBOXYPEPTIDASE-RELATED"/>
    <property type="match status" value="1"/>
</dbReference>
<keyword evidence="2" id="KW-0645">Protease</keyword>